<proteinExistence type="predicted"/>
<dbReference type="EMBL" id="CP035494">
    <property type="protein sequence ID" value="QAY59191.1"/>
    <property type="molecule type" value="Genomic_DNA"/>
</dbReference>
<name>A0A4V0YD21_9MICO</name>
<dbReference type="AlphaFoldDB" id="A0A4V0YD21"/>
<dbReference type="InterPro" id="IPR036388">
    <property type="entry name" value="WH-like_DNA-bd_sf"/>
</dbReference>
<accession>A0A4V0YD21</accession>
<dbReference type="Gene3D" id="1.10.10.10">
    <property type="entry name" value="Winged helix-like DNA-binding domain superfamily/Winged helix DNA-binding domain"/>
    <property type="match status" value="1"/>
</dbReference>
<dbReference type="Pfam" id="PF00392">
    <property type="entry name" value="GntR"/>
    <property type="match status" value="1"/>
</dbReference>
<dbReference type="PROSITE" id="PS50949">
    <property type="entry name" value="HTH_GNTR"/>
    <property type="match status" value="1"/>
</dbReference>
<dbReference type="Gene3D" id="3.40.1410.10">
    <property type="entry name" value="Chorismate lyase-like"/>
    <property type="match status" value="1"/>
</dbReference>
<reference evidence="5 6" key="1">
    <citation type="submission" date="2019-01" db="EMBL/GenBank/DDBJ databases">
        <title>Genome sequencing of strain DFW100M-13.</title>
        <authorList>
            <person name="Heo J."/>
            <person name="Kim S.-J."/>
            <person name="Kim J.-S."/>
            <person name="Hong S.-B."/>
            <person name="Kwon S.-W."/>
        </authorList>
    </citation>
    <scope>NUCLEOTIDE SEQUENCE [LARGE SCALE GENOMIC DNA]</scope>
    <source>
        <strain evidence="5 6">DFW100M-13</strain>
    </source>
</reference>
<sequence>MDKISQLFLDLDRSGPVPLYFQLARRIEAAIERGDLPPGSKLENEIKLAEELGLSRPTVRRAIQELVDTGLLVRRRGVGTQVVHGRVNRKVELTSLYDDLKRSNMSPTTMLLLHEVAPAPDEVVEALGITTATPVLRIKRLRYANETPFALLENFLSPQFSDLDVSLLHDHGLYQLLRTRGTTMRVAKQRIGARAATAEEGALFHQPVGSPVLTMSRTLYDDSGNAIEFGNHSYLPDMYSFEITLVEK</sequence>
<keyword evidence="6" id="KW-1185">Reference proteome</keyword>
<evidence type="ECO:0000256" key="2">
    <source>
        <dbReference type="ARBA" id="ARBA00023125"/>
    </source>
</evidence>
<protein>
    <submittedName>
        <fullName evidence="5">GntR family transcriptional regulator</fullName>
    </submittedName>
</protein>
<dbReference type="Pfam" id="PF07702">
    <property type="entry name" value="UTRA"/>
    <property type="match status" value="1"/>
</dbReference>
<dbReference type="InterPro" id="IPR036390">
    <property type="entry name" value="WH_DNA-bd_sf"/>
</dbReference>
<evidence type="ECO:0000313" key="5">
    <source>
        <dbReference type="EMBL" id="QAY59191.1"/>
    </source>
</evidence>
<dbReference type="GO" id="GO:0045892">
    <property type="term" value="P:negative regulation of DNA-templated transcription"/>
    <property type="evidence" value="ECO:0007669"/>
    <property type="project" value="TreeGrafter"/>
</dbReference>
<dbReference type="SMART" id="SM00866">
    <property type="entry name" value="UTRA"/>
    <property type="match status" value="1"/>
</dbReference>
<keyword evidence="3" id="KW-0804">Transcription</keyword>
<evidence type="ECO:0000256" key="3">
    <source>
        <dbReference type="ARBA" id="ARBA00023163"/>
    </source>
</evidence>
<dbReference type="PANTHER" id="PTHR44846:SF17">
    <property type="entry name" value="GNTR-FAMILY TRANSCRIPTIONAL REGULATOR"/>
    <property type="match status" value="1"/>
</dbReference>
<keyword evidence="1" id="KW-0805">Transcription regulation</keyword>
<gene>
    <name evidence="5" type="ORF">ET475_03745</name>
</gene>
<dbReference type="OrthoDB" id="3194402at2"/>
<dbReference type="InterPro" id="IPR050679">
    <property type="entry name" value="Bact_HTH_transcr_reg"/>
</dbReference>
<dbReference type="GO" id="GO:0003677">
    <property type="term" value="F:DNA binding"/>
    <property type="evidence" value="ECO:0007669"/>
    <property type="project" value="UniProtKB-KW"/>
</dbReference>
<dbReference type="InterPro" id="IPR000524">
    <property type="entry name" value="Tscrpt_reg_HTH_GntR"/>
</dbReference>
<dbReference type="InterPro" id="IPR011663">
    <property type="entry name" value="UTRA"/>
</dbReference>
<dbReference type="Proteomes" id="UP000293995">
    <property type="component" value="Chromosome"/>
</dbReference>
<evidence type="ECO:0000259" key="4">
    <source>
        <dbReference type="PROSITE" id="PS50949"/>
    </source>
</evidence>
<dbReference type="CDD" id="cd07377">
    <property type="entry name" value="WHTH_GntR"/>
    <property type="match status" value="1"/>
</dbReference>
<dbReference type="GO" id="GO:0003700">
    <property type="term" value="F:DNA-binding transcription factor activity"/>
    <property type="evidence" value="ECO:0007669"/>
    <property type="project" value="InterPro"/>
</dbReference>
<dbReference type="SMART" id="SM00345">
    <property type="entry name" value="HTH_GNTR"/>
    <property type="match status" value="1"/>
</dbReference>
<feature type="domain" description="HTH gntR-type" evidence="4">
    <location>
        <begin position="17"/>
        <end position="85"/>
    </location>
</feature>
<dbReference type="KEGG" id="mprt:ET475_03745"/>
<dbReference type="PANTHER" id="PTHR44846">
    <property type="entry name" value="MANNOSYL-D-GLYCERATE TRANSPORT/METABOLISM SYSTEM REPRESSOR MNGR-RELATED"/>
    <property type="match status" value="1"/>
</dbReference>
<keyword evidence="2" id="KW-0238">DNA-binding</keyword>
<dbReference type="PRINTS" id="PR00035">
    <property type="entry name" value="HTHGNTR"/>
</dbReference>
<dbReference type="InterPro" id="IPR028978">
    <property type="entry name" value="Chorismate_lyase_/UTRA_dom_sf"/>
</dbReference>
<dbReference type="RefSeq" id="WP_129386151.1">
    <property type="nucleotide sequence ID" value="NZ_CP035494.1"/>
</dbReference>
<evidence type="ECO:0000313" key="6">
    <source>
        <dbReference type="Proteomes" id="UP000293995"/>
    </source>
</evidence>
<evidence type="ECO:0000256" key="1">
    <source>
        <dbReference type="ARBA" id="ARBA00023015"/>
    </source>
</evidence>
<dbReference type="SUPFAM" id="SSF46785">
    <property type="entry name" value="Winged helix' DNA-binding domain"/>
    <property type="match status" value="1"/>
</dbReference>
<organism evidence="5 6">
    <name type="scientific">Microbacterium protaetiae</name>
    <dbReference type="NCBI Taxonomy" id="2509458"/>
    <lineage>
        <taxon>Bacteria</taxon>
        <taxon>Bacillati</taxon>
        <taxon>Actinomycetota</taxon>
        <taxon>Actinomycetes</taxon>
        <taxon>Micrococcales</taxon>
        <taxon>Microbacteriaceae</taxon>
        <taxon>Microbacterium</taxon>
    </lineage>
</organism>
<dbReference type="SUPFAM" id="SSF64288">
    <property type="entry name" value="Chorismate lyase-like"/>
    <property type="match status" value="1"/>
</dbReference>